<gene>
    <name evidence="1" type="ORF">BJI69_13750</name>
</gene>
<dbReference type="KEGG" id="lrz:BJI69_13750"/>
<dbReference type="Proteomes" id="UP000182987">
    <property type="component" value="Chromosome"/>
</dbReference>
<proteinExistence type="predicted"/>
<accession>A0A0G9HFN9</accession>
<evidence type="ECO:0000313" key="1">
    <source>
        <dbReference type="EMBL" id="APG04850.1"/>
    </source>
</evidence>
<dbReference type="EMBL" id="CP017480">
    <property type="protein sequence ID" value="APG04850.1"/>
    <property type="molecule type" value="Genomic_DNA"/>
</dbReference>
<reference evidence="2" key="1">
    <citation type="submission" date="2016-09" db="EMBL/GenBank/DDBJ databases">
        <authorList>
            <person name="Lysoe E."/>
        </authorList>
    </citation>
    <scope>NUCLEOTIDE SEQUENCE [LARGE SCALE GENOMIC DNA]</scope>
    <source>
        <strain evidence="2">LJ96T</strain>
    </source>
</reference>
<evidence type="ECO:0000313" key="2">
    <source>
        <dbReference type="Proteomes" id="UP000182987"/>
    </source>
</evidence>
<dbReference type="AlphaFoldDB" id="A0A0G9HFN9"/>
<dbReference type="PATRIC" id="fig|1440763.5.peg.3103"/>
<keyword evidence="2" id="KW-1185">Reference proteome</keyword>
<sequence length="67" mass="7238">MVFGNTRRVGDPEKLARSLYRLRSTITHEGRMADDDATLSTEQALLGVAEGVMLDSLDGKATGNITD</sequence>
<name>A0A0G9HFN9_9GAMM</name>
<organism evidence="1 2">
    <name type="scientific">Luteibacter rhizovicinus DSM 16549</name>
    <dbReference type="NCBI Taxonomy" id="1440763"/>
    <lineage>
        <taxon>Bacteria</taxon>
        <taxon>Pseudomonadati</taxon>
        <taxon>Pseudomonadota</taxon>
        <taxon>Gammaproteobacteria</taxon>
        <taxon>Lysobacterales</taxon>
        <taxon>Rhodanobacteraceae</taxon>
        <taxon>Luteibacter</taxon>
    </lineage>
</organism>
<protein>
    <submittedName>
        <fullName evidence="1">Uncharacterized protein</fullName>
    </submittedName>
</protein>